<dbReference type="SUPFAM" id="SSF53822">
    <property type="entry name" value="Periplasmic binding protein-like I"/>
    <property type="match status" value="1"/>
</dbReference>
<dbReference type="Pfam" id="PF00356">
    <property type="entry name" value="LacI"/>
    <property type="match status" value="1"/>
</dbReference>
<organism evidence="5 6">
    <name type="scientific">Quadrisphaera setariae</name>
    <dbReference type="NCBI Taxonomy" id="2593304"/>
    <lineage>
        <taxon>Bacteria</taxon>
        <taxon>Bacillati</taxon>
        <taxon>Actinomycetota</taxon>
        <taxon>Actinomycetes</taxon>
        <taxon>Kineosporiales</taxon>
        <taxon>Kineosporiaceae</taxon>
        <taxon>Quadrisphaera</taxon>
    </lineage>
</organism>
<dbReference type="Gene3D" id="1.10.260.40">
    <property type="entry name" value="lambda repressor-like DNA-binding domains"/>
    <property type="match status" value="1"/>
</dbReference>
<comment type="caution">
    <text evidence="5">The sequence shown here is derived from an EMBL/GenBank/DDBJ whole genome shotgun (WGS) entry which is preliminary data.</text>
</comment>
<dbReference type="Gene3D" id="3.40.50.2300">
    <property type="match status" value="2"/>
</dbReference>
<dbReference type="OrthoDB" id="9785139at2"/>
<dbReference type="PROSITE" id="PS00356">
    <property type="entry name" value="HTH_LACI_1"/>
    <property type="match status" value="1"/>
</dbReference>
<dbReference type="AlphaFoldDB" id="A0A5C8ZI03"/>
<evidence type="ECO:0000256" key="1">
    <source>
        <dbReference type="ARBA" id="ARBA00023015"/>
    </source>
</evidence>
<dbReference type="PANTHER" id="PTHR30146:SF109">
    <property type="entry name" value="HTH-TYPE TRANSCRIPTIONAL REGULATOR GALS"/>
    <property type="match status" value="1"/>
</dbReference>
<dbReference type="InterPro" id="IPR000843">
    <property type="entry name" value="HTH_LacI"/>
</dbReference>
<dbReference type="GO" id="GO:0000976">
    <property type="term" value="F:transcription cis-regulatory region binding"/>
    <property type="evidence" value="ECO:0007669"/>
    <property type="project" value="TreeGrafter"/>
</dbReference>
<reference evidence="5 6" key="1">
    <citation type="submission" date="2019-07" db="EMBL/GenBank/DDBJ databases">
        <title>Quadrisphaera sp. strain DD2A genome sequencing and assembly.</title>
        <authorList>
            <person name="Kim I."/>
        </authorList>
    </citation>
    <scope>NUCLEOTIDE SEQUENCE [LARGE SCALE GENOMIC DNA]</scope>
    <source>
        <strain evidence="5 6">DD2A</strain>
    </source>
</reference>
<protein>
    <submittedName>
        <fullName evidence="5">LacI family transcriptional regulator</fullName>
    </submittedName>
</protein>
<dbReference type="PANTHER" id="PTHR30146">
    <property type="entry name" value="LACI-RELATED TRANSCRIPTIONAL REPRESSOR"/>
    <property type="match status" value="1"/>
</dbReference>
<accession>A0A5C8ZI03</accession>
<keyword evidence="6" id="KW-1185">Reference proteome</keyword>
<keyword evidence="2" id="KW-0238">DNA-binding</keyword>
<dbReference type="InterPro" id="IPR028082">
    <property type="entry name" value="Peripla_BP_I"/>
</dbReference>
<dbReference type="CDD" id="cd01392">
    <property type="entry name" value="HTH_LacI"/>
    <property type="match status" value="1"/>
</dbReference>
<evidence type="ECO:0000313" key="6">
    <source>
        <dbReference type="Proteomes" id="UP000321234"/>
    </source>
</evidence>
<evidence type="ECO:0000259" key="4">
    <source>
        <dbReference type="PROSITE" id="PS50932"/>
    </source>
</evidence>
<dbReference type="Proteomes" id="UP000321234">
    <property type="component" value="Unassembled WGS sequence"/>
</dbReference>
<proteinExistence type="predicted"/>
<dbReference type="EMBL" id="VKAC01000004">
    <property type="protein sequence ID" value="TXR56779.1"/>
    <property type="molecule type" value="Genomic_DNA"/>
</dbReference>
<keyword evidence="3" id="KW-0804">Transcription</keyword>
<name>A0A5C8ZI03_9ACTN</name>
<feature type="domain" description="HTH lacI-type" evidence="4">
    <location>
        <begin position="7"/>
        <end position="61"/>
    </location>
</feature>
<dbReference type="SUPFAM" id="SSF47413">
    <property type="entry name" value="lambda repressor-like DNA-binding domains"/>
    <property type="match status" value="1"/>
</dbReference>
<evidence type="ECO:0000256" key="2">
    <source>
        <dbReference type="ARBA" id="ARBA00023125"/>
    </source>
</evidence>
<sequence length="347" mass="36072">MSGTRKMTVHDVAARAHVSAQTVSRVVNGSPHVSAAMRALVQRAVDELGYVPDPAARSLRTGRSRRIGVLTHQLTATGPIGNTAAALAELRAAGYELDVVPLPDDVGDDEGAAVRAVREAMSGFSRTACSVMALAQTERIRDAVLAVDMGLPVYVDEHLGRGTVDRPGAEDLVGRAAAGHLVALGHRGVAHLPGPAGSLSGRYRAETFTEALAAHGVPCATWTPGDWSAGSGYRIATTADLTGVTAVFVCNDAMALGVLRALRERGVGVPGEVSVLGVDDLPESEHTSPSLSSVHHDTAAEGRLAARVLLADLTSGARPDPAEHLRVEVRARESTAAVGVARRRGDR</sequence>
<evidence type="ECO:0000256" key="3">
    <source>
        <dbReference type="ARBA" id="ARBA00023163"/>
    </source>
</evidence>
<dbReference type="GO" id="GO:0003700">
    <property type="term" value="F:DNA-binding transcription factor activity"/>
    <property type="evidence" value="ECO:0007669"/>
    <property type="project" value="TreeGrafter"/>
</dbReference>
<gene>
    <name evidence="5" type="ORF">FMM08_08595</name>
</gene>
<dbReference type="RefSeq" id="WP_147925908.1">
    <property type="nucleotide sequence ID" value="NZ_VKAC01000004.1"/>
</dbReference>
<keyword evidence="1" id="KW-0805">Transcription regulation</keyword>
<dbReference type="InterPro" id="IPR046335">
    <property type="entry name" value="LacI/GalR-like_sensor"/>
</dbReference>
<dbReference type="InterPro" id="IPR010982">
    <property type="entry name" value="Lambda_DNA-bd_dom_sf"/>
</dbReference>
<dbReference type="Pfam" id="PF13377">
    <property type="entry name" value="Peripla_BP_3"/>
    <property type="match status" value="1"/>
</dbReference>
<dbReference type="SMART" id="SM00354">
    <property type="entry name" value="HTH_LACI"/>
    <property type="match status" value="1"/>
</dbReference>
<dbReference type="PROSITE" id="PS50932">
    <property type="entry name" value="HTH_LACI_2"/>
    <property type="match status" value="1"/>
</dbReference>
<evidence type="ECO:0000313" key="5">
    <source>
        <dbReference type="EMBL" id="TXR56779.1"/>
    </source>
</evidence>